<dbReference type="Proteomes" id="UP001595683">
    <property type="component" value="Unassembled WGS sequence"/>
</dbReference>
<proteinExistence type="predicted"/>
<organism evidence="1 2">
    <name type="scientific">Novosphingobium pokkalii</name>
    <dbReference type="NCBI Taxonomy" id="1770194"/>
    <lineage>
        <taxon>Bacteria</taxon>
        <taxon>Pseudomonadati</taxon>
        <taxon>Pseudomonadota</taxon>
        <taxon>Alphaproteobacteria</taxon>
        <taxon>Sphingomonadales</taxon>
        <taxon>Sphingomonadaceae</taxon>
        <taxon>Novosphingobium</taxon>
    </lineage>
</organism>
<name>A0ABV7UY02_9SPHN</name>
<comment type="caution">
    <text evidence="1">The sequence shown here is derived from an EMBL/GenBank/DDBJ whole genome shotgun (WGS) entry which is preliminary data.</text>
</comment>
<accession>A0ABV7UY02</accession>
<dbReference type="EMBL" id="JBHRYE010000002">
    <property type="protein sequence ID" value="MFC3670049.1"/>
    <property type="molecule type" value="Genomic_DNA"/>
</dbReference>
<reference evidence="2" key="1">
    <citation type="journal article" date="2019" name="Int. J. Syst. Evol. Microbiol.">
        <title>The Global Catalogue of Microorganisms (GCM) 10K type strain sequencing project: providing services to taxonomists for standard genome sequencing and annotation.</title>
        <authorList>
            <consortium name="The Broad Institute Genomics Platform"/>
            <consortium name="The Broad Institute Genome Sequencing Center for Infectious Disease"/>
            <person name="Wu L."/>
            <person name="Ma J."/>
        </authorList>
    </citation>
    <scope>NUCLEOTIDE SEQUENCE [LARGE SCALE GENOMIC DNA]</scope>
    <source>
        <strain evidence="2">KCTC 42224</strain>
    </source>
</reference>
<dbReference type="RefSeq" id="WP_191324541.1">
    <property type="nucleotide sequence ID" value="NZ_BMZP01000009.1"/>
</dbReference>
<keyword evidence="2" id="KW-1185">Reference proteome</keyword>
<evidence type="ECO:0000313" key="2">
    <source>
        <dbReference type="Proteomes" id="UP001595683"/>
    </source>
</evidence>
<protein>
    <submittedName>
        <fullName evidence="1">Uncharacterized protein</fullName>
    </submittedName>
</protein>
<gene>
    <name evidence="1" type="ORF">ACFOOT_01290</name>
</gene>
<sequence length="131" mass="14061">MDPDIRAVIAAVAFASTTGKPVAGLFDHDAARDRRVAAERRDDRVKGFDGERNVAFGGTLPEIHDEGTKAYLSFTIEGDQVRGFDRASGGHFEARVGEGVVQVFDHARGTWFAYDVQDAGAAASYLRSGTA</sequence>
<evidence type="ECO:0000313" key="1">
    <source>
        <dbReference type="EMBL" id="MFC3670049.1"/>
    </source>
</evidence>